<dbReference type="Proteomes" id="UP001152049">
    <property type="component" value="Unassembled WGS sequence"/>
</dbReference>
<feature type="region of interest" description="Disordered" evidence="1">
    <location>
        <begin position="15"/>
        <end position="37"/>
    </location>
</feature>
<keyword evidence="3" id="KW-1185">Reference proteome</keyword>
<evidence type="ECO:0000256" key="1">
    <source>
        <dbReference type="SAM" id="MobiDB-lite"/>
    </source>
</evidence>
<dbReference type="AlphaFoldDB" id="A0A9W8S120"/>
<accession>A0A9W8S120</accession>
<reference evidence="2" key="1">
    <citation type="submission" date="2022-09" db="EMBL/GenBank/DDBJ databases">
        <title>Fusarium specimens isolated from Avocado Roots.</title>
        <authorList>
            <person name="Stajich J."/>
            <person name="Roper C."/>
            <person name="Heimlech-Rivalta G."/>
        </authorList>
    </citation>
    <scope>NUCLEOTIDE SEQUENCE</scope>
    <source>
        <strain evidence="2">CF00136</strain>
    </source>
</reference>
<feature type="compositionally biased region" description="Basic and acidic residues" evidence="1">
    <location>
        <begin position="78"/>
        <end position="90"/>
    </location>
</feature>
<gene>
    <name evidence="2" type="ORF">NW762_005931</name>
</gene>
<dbReference type="EMBL" id="JAOQAZ010000009">
    <property type="protein sequence ID" value="KAJ4263894.1"/>
    <property type="molecule type" value="Genomic_DNA"/>
</dbReference>
<organism evidence="2 3">
    <name type="scientific">Fusarium torreyae</name>
    <dbReference type="NCBI Taxonomy" id="1237075"/>
    <lineage>
        <taxon>Eukaryota</taxon>
        <taxon>Fungi</taxon>
        <taxon>Dikarya</taxon>
        <taxon>Ascomycota</taxon>
        <taxon>Pezizomycotina</taxon>
        <taxon>Sordariomycetes</taxon>
        <taxon>Hypocreomycetidae</taxon>
        <taxon>Hypocreales</taxon>
        <taxon>Nectriaceae</taxon>
        <taxon>Fusarium</taxon>
    </lineage>
</organism>
<evidence type="ECO:0000313" key="2">
    <source>
        <dbReference type="EMBL" id="KAJ4263894.1"/>
    </source>
</evidence>
<feature type="compositionally biased region" description="Pro residues" evidence="1">
    <location>
        <begin position="18"/>
        <end position="36"/>
    </location>
</feature>
<evidence type="ECO:0000313" key="3">
    <source>
        <dbReference type="Proteomes" id="UP001152049"/>
    </source>
</evidence>
<name>A0A9W8S120_9HYPO</name>
<feature type="region of interest" description="Disordered" evidence="1">
    <location>
        <begin position="58"/>
        <end position="95"/>
    </location>
</feature>
<proteinExistence type="predicted"/>
<protein>
    <submittedName>
        <fullName evidence="2">Uncharacterized protein</fullName>
    </submittedName>
</protein>
<comment type="caution">
    <text evidence="2">The sequence shown here is derived from an EMBL/GenBank/DDBJ whole genome shotgun (WGS) entry which is preliminary data.</text>
</comment>
<sequence>MKTINMDYGARLTAEFIAPPPSSQPSPSLQQPPTPVAPAAQIEHVEVMEVSEESEAEKAIDTSHSAVATGSGLPVFDTSKRGFPDSEEKRKKGKNQVDLTTYINRNNTASFTTEI</sequence>